<dbReference type="Gene3D" id="1.10.3620.10">
    <property type="entry name" value="YdcF like domain"/>
    <property type="match status" value="1"/>
</dbReference>
<dbReference type="OrthoDB" id="17725at2759"/>
<reference evidence="2" key="3">
    <citation type="submission" date="2024-02" db="EMBL/GenBank/DDBJ databases">
        <title>Comparative genomics of Cryptococcus and Kwoniella reveals pathogenesis evolution and contrasting modes of karyotype evolution via chromosome fusion or intercentromeric recombination.</title>
        <authorList>
            <person name="Coelho M.A."/>
            <person name="David-Palma M."/>
            <person name="Shea T."/>
            <person name="Bowers K."/>
            <person name="McGinley-Smith S."/>
            <person name="Mohammad A.W."/>
            <person name="Gnirke A."/>
            <person name="Yurkov A.M."/>
            <person name="Nowrousian M."/>
            <person name="Sun S."/>
            <person name="Cuomo C.A."/>
            <person name="Heitman J."/>
        </authorList>
    </citation>
    <scope>NUCLEOTIDE SEQUENCE</scope>
    <source>
        <strain evidence="2">CBS 10117</strain>
    </source>
</reference>
<dbReference type="Gene3D" id="3.40.50.620">
    <property type="entry name" value="HUPs"/>
    <property type="match status" value="1"/>
</dbReference>
<dbReference type="EMBL" id="KI894037">
    <property type="protein sequence ID" value="OBR81632.1"/>
    <property type="molecule type" value="Genomic_DNA"/>
</dbReference>
<organism evidence="1">
    <name type="scientific">Kwoniella dejecticola CBS 10117</name>
    <dbReference type="NCBI Taxonomy" id="1296121"/>
    <lineage>
        <taxon>Eukaryota</taxon>
        <taxon>Fungi</taxon>
        <taxon>Dikarya</taxon>
        <taxon>Basidiomycota</taxon>
        <taxon>Agaricomycotina</taxon>
        <taxon>Tremellomycetes</taxon>
        <taxon>Tremellales</taxon>
        <taxon>Cryptococcaceae</taxon>
        <taxon>Kwoniella</taxon>
    </lineage>
</organism>
<keyword evidence="3" id="KW-1185">Reference proteome</keyword>
<protein>
    <recommendedName>
        <fullName evidence="4">DUF218 domain-containing protein</fullName>
    </recommendedName>
</protein>
<dbReference type="InterPro" id="IPR051599">
    <property type="entry name" value="Cell_Envelope_Assoc"/>
</dbReference>
<evidence type="ECO:0008006" key="4">
    <source>
        <dbReference type="Google" id="ProtNLM"/>
    </source>
</evidence>
<reference evidence="2" key="2">
    <citation type="submission" date="2013-07" db="EMBL/GenBank/DDBJ databases">
        <authorList>
            <consortium name="The Broad Institute Genome Sequencing Platform"/>
            <person name="Cuomo C."/>
            <person name="Litvintseva A."/>
            <person name="Chen Y."/>
            <person name="Heitman J."/>
            <person name="Sun S."/>
            <person name="Springer D."/>
            <person name="Dromer F."/>
            <person name="Young S.K."/>
            <person name="Zeng Q."/>
            <person name="Gargeya S."/>
            <person name="Fitzgerald M."/>
            <person name="Abouelleil A."/>
            <person name="Alvarado L."/>
            <person name="Berlin A.M."/>
            <person name="Chapman S.B."/>
            <person name="Dewar J."/>
            <person name="Goldberg J."/>
            <person name="Griggs A."/>
            <person name="Gujja S."/>
            <person name="Hansen M."/>
            <person name="Howarth C."/>
            <person name="Imamovic A."/>
            <person name="Larimer J."/>
            <person name="McCowan C."/>
            <person name="Murphy C."/>
            <person name="Pearson M."/>
            <person name="Priest M."/>
            <person name="Roberts A."/>
            <person name="Saif S."/>
            <person name="Shea T."/>
            <person name="Sykes S."/>
            <person name="Wortman J."/>
            <person name="Nusbaum C."/>
            <person name="Birren B."/>
        </authorList>
    </citation>
    <scope>NUCLEOTIDE SEQUENCE</scope>
    <source>
        <strain evidence="2">CBS 10117</strain>
    </source>
</reference>
<evidence type="ECO:0000313" key="1">
    <source>
        <dbReference type="EMBL" id="OBR81632.1"/>
    </source>
</evidence>
<evidence type="ECO:0000313" key="3">
    <source>
        <dbReference type="Proteomes" id="UP000078595"/>
    </source>
</evidence>
<dbReference type="Proteomes" id="UP000078595">
    <property type="component" value="Chromosome 8"/>
</dbReference>
<reference evidence="1" key="1">
    <citation type="submission" date="2013-07" db="EMBL/GenBank/DDBJ databases">
        <title>The Genome Sequence of Cryptococcus dejecticola CBS10117.</title>
        <authorList>
            <consortium name="The Broad Institute Genome Sequencing Platform"/>
            <person name="Cuomo C."/>
            <person name="Litvintseva A."/>
            <person name="Chen Y."/>
            <person name="Heitman J."/>
            <person name="Sun S."/>
            <person name="Springer D."/>
            <person name="Dromer F."/>
            <person name="Young S.K."/>
            <person name="Zeng Q."/>
            <person name="Gargeya S."/>
            <person name="Fitzgerald M."/>
            <person name="Abouelleil A."/>
            <person name="Alvarado L."/>
            <person name="Berlin A.M."/>
            <person name="Chapman S.B."/>
            <person name="Dewar J."/>
            <person name="Goldberg J."/>
            <person name="Griggs A."/>
            <person name="Gujja S."/>
            <person name="Hansen M."/>
            <person name="Howarth C."/>
            <person name="Imamovic A."/>
            <person name="Larimer J."/>
            <person name="McCowan C."/>
            <person name="Murphy C."/>
            <person name="Pearson M."/>
            <person name="Priest M."/>
            <person name="Roberts A."/>
            <person name="Saif S."/>
            <person name="Shea T."/>
            <person name="Sykes S."/>
            <person name="Wortman J."/>
            <person name="Nusbaum C."/>
            <person name="Birren B."/>
        </authorList>
    </citation>
    <scope>NUCLEOTIDE SEQUENCE [LARGE SCALE GENOMIC DNA]</scope>
    <source>
        <strain evidence="1">CBS 10117</strain>
    </source>
</reference>
<name>A0A1A5ZUZ6_9TREE</name>
<sequence length="290" mass="32403">MSTAKSSFSARPTEVSSLSTPKGITDINTISAFLSSPTQPFDFDDLANTVYVLIGSAILPTLEATFQHISLCQQPVTLLLAGGIGHSTSLLYAAVSRHHRYSSIYEQIRGLPEAQVYKLILLRFWPPLKSMLGDGRLRLLIDDRSTNCGANAIESKKELEKEGMSPSRLVIIQDPTMHRRTLATFAKAFQDDIQDKAMTLVPWSFYPELRLSEDGSLTWKIEGGNVDQVETSHLWEPDRFISLVMGEIPRIRDDKNGYGPKGAGYIAHVDIPEEVEKAWQRLDKLISQRV</sequence>
<dbReference type="InterPro" id="IPR014729">
    <property type="entry name" value="Rossmann-like_a/b/a_fold"/>
</dbReference>
<dbReference type="RefSeq" id="XP_018259474.1">
    <property type="nucleotide sequence ID" value="XM_018411662.1"/>
</dbReference>
<dbReference type="PANTHER" id="PTHR30336">
    <property type="entry name" value="INNER MEMBRANE PROTEIN, PROBABLE PERMEASE"/>
    <property type="match status" value="1"/>
</dbReference>
<dbReference type="AlphaFoldDB" id="A0A1A5ZUZ6"/>
<evidence type="ECO:0000313" key="2">
    <source>
        <dbReference type="EMBL" id="WWC63735.1"/>
    </source>
</evidence>
<dbReference type="EMBL" id="CP144537">
    <property type="protein sequence ID" value="WWC63735.1"/>
    <property type="molecule type" value="Genomic_DNA"/>
</dbReference>
<accession>A0A1A5ZUZ6</accession>
<dbReference type="KEGG" id="kdj:28972102"/>
<dbReference type="GeneID" id="28972102"/>
<proteinExistence type="predicted"/>
<dbReference type="VEuPathDB" id="FungiDB:I303_08403"/>
<gene>
    <name evidence="1" type="ORF">I303_08403</name>
    <name evidence="2" type="ORF">I303_106340</name>
</gene>
<dbReference type="GO" id="GO:0005886">
    <property type="term" value="C:plasma membrane"/>
    <property type="evidence" value="ECO:0007669"/>
    <property type="project" value="TreeGrafter"/>
</dbReference>
<dbReference type="PANTHER" id="PTHR30336:SF20">
    <property type="entry name" value="DUF218 DOMAIN-CONTAINING PROTEIN"/>
    <property type="match status" value="1"/>
</dbReference>